<protein>
    <submittedName>
        <fullName evidence="2">Uncharacterized protein</fullName>
    </submittedName>
</protein>
<reference evidence="2 3" key="1">
    <citation type="journal article" date="2015" name="Genome Announc.">
        <title>Expanding the biotechnology potential of lactobacilli through comparative genomics of 213 strains and associated genera.</title>
        <authorList>
            <person name="Sun Z."/>
            <person name="Harris H.M."/>
            <person name="McCann A."/>
            <person name="Guo C."/>
            <person name="Argimon S."/>
            <person name="Zhang W."/>
            <person name="Yang X."/>
            <person name="Jeffery I.B."/>
            <person name="Cooney J.C."/>
            <person name="Kagawa T.F."/>
            <person name="Liu W."/>
            <person name="Song Y."/>
            <person name="Salvetti E."/>
            <person name="Wrobel A."/>
            <person name="Rasinkangas P."/>
            <person name="Parkhill J."/>
            <person name="Rea M.C."/>
            <person name="O'Sullivan O."/>
            <person name="Ritari J."/>
            <person name="Douillard F.P."/>
            <person name="Paul Ross R."/>
            <person name="Yang R."/>
            <person name="Briner A.E."/>
            <person name="Felis G.E."/>
            <person name="de Vos W.M."/>
            <person name="Barrangou R."/>
            <person name="Klaenhammer T.R."/>
            <person name="Caufield P.W."/>
            <person name="Cui Y."/>
            <person name="Zhang H."/>
            <person name="O'Toole P.W."/>
        </authorList>
    </citation>
    <scope>NUCLEOTIDE SEQUENCE [LARGE SCALE GENOMIC DNA]</scope>
    <source>
        <strain evidence="2 3">DSM 23365</strain>
    </source>
</reference>
<gene>
    <name evidence="2" type="ORF">FD14_GL002101</name>
</gene>
<dbReference type="STRING" id="1423804.FD14_GL002101"/>
<sequence>MDNEFKLEQLISQLGQVNDRIERLENVDYMTAMYKGYSAAGETVEEILDDIESLRDQADHLTVQLEALGERLD</sequence>
<evidence type="ECO:0000313" key="3">
    <source>
        <dbReference type="Proteomes" id="UP000051442"/>
    </source>
</evidence>
<proteinExistence type="predicted"/>
<dbReference type="OrthoDB" id="2322427at2"/>
<dbReference type="PATRIC" id="fig|1423804.4.peg.2283"/>
<comment type="caution">
    <text evidence="2">The sequence shown here is derived from an EMBL/GenBank/DDBJ whole genome shotgun (WGS) entry which is preliminary data.</text>
</comment>
<dbReference type="AlphaFoldDB" id="A0A0R2F1C8"/>
<feature type="coiled-coil region" evidence="1">
    <location>
        <begin position="7"/>
        <end position="71"/>
    </location>
</feature>
<evidence type="ECO:0000313" key="2">
    <source>
        <dbReference type="EMBL" id="KRN18237.1"/>
    </source>
</evidence>
<name>A0A0R2F1C8_9LACO</name>
<dbReference type="EMBL" id="AYZM01000158">
    <property type="protein sequence ID" value="KRN18237.1"/>
    <property type="molecule type" value="Genomic_DNA"/>
</dbReference>
<evidence type="ECO:0000256" key="1">
    <source>
        <dbReference type="SAM" id="Coils"/>
    </source>
</evidence>
<dbReference type="Proteomes" id="UP000051442">
    <property type="component" value="Unassembled WGS sequence"/>
</dbReference>
<keyword evidence="1" id="KW-0175">Coiled coil</keyword>
<accession>A0A0R2F1C8</accession>
<organism evidence="2 3">
    <name type="scientific">Secundilactobacillus similis DSM 23365 = JCM 2765</name>
    <dbReference type="NCBI Taxonomy" id="1423804"/>
    <lineage>
        <taxon>Bacteria</taxon>
        <taxon>Bacillati</taxon>
        <taxon>Bacillota</taxon>
        <taxon>Bacilli</taxon>
        <taxon>Lactobacillales</taxon>
        <taxon>Lactobacillaceae</taxon>
        <taxon>Secundilactobacillus</taxon>
    </lineage>
</organism>
<dbReference type="RefSeq" id="WP_054732835.1">
    <property type="nucleotide sequence ID" value="NZ_AYZM01000158.1"/>
</dbReference>
<keyword evidence="3" id="KW-1185">Reference proteome</keyword>